<feature type="domain" description="SH3b" evidence="2">
    <location>
        <begin position="88"/>
        <end position="151"/>
    </location>
</feature>
<feature type="signal peptide" evidence="1">
    <location>
        <begin position="1"/>
        <end position="25"/>
    </location>
</feature>
<dbReference type="Gene3D" id="2.30.30.40">
    <property type="entry name" value="SH3 Domains"/>
    <property type="match status" value="2"/>
</dbReference>
<dbReference type="PROSITE" id="PS51781">
    <property type="entry name" value="SH3B"/>
    <property type="match status" value="1"/>
</dbReference>
<proteinExistence type="predicted"/>
<dbReference type="Pfam" id="PF06347">
    <property type="entry name" value="SH3_4"/>
    <property type="match status" value="1"/>
</dbReference>
<protein>
    <submittedName>
        <fullName evidence="3">SH3 domain-containing protein</fullName>
    </submittedName>
</protein>
<dbReference type="AlphaFoldDB" id="A0A843YLI5"/>
<evidence type="ECO:0000313" key="4">
    <source>
        <dbReference type="Proteomes" id="UP000451565"/>
    </source>
</evidence>
<evidence type="ECO:0000259" key="2">
    <source>
        <dbReference type="PROSITE" id="PS51781"/>
    </source>
</evidence>
<dbReference type="RefSeq" id="WP_153233907.1">
    <property type="nucleotide sequence ID" value="NZ_WINI01000003.1"/>
</dbReference>
<gene>
    <name evidence="3" type="ORF">GEV47_06335</name>
</gene>
<dbReference type="InterPro" id="IPR003646">
    <property type="entry name" value="SH3-like_bac-type"/>
</dbReference>
<organism evidence="3 4">
    <name type="scientific">Glaciimonas soli</name>
    <dbReference type="NCBI Taxonomy" id="2590999"/>
    <lineage>
        <taxon>Bacteria</taxon>
        <taxon>Pseudomonadati</taxon>
        <taxon>Pseudomonadota</taxon>
        <taxon>Betaproteobacteria</taxon>
        <taxon>Burkholderiales</taxon>
        <taxon>Oxalobacteraceae</taxon>
        <taxon>Glaciimonas</taxon>
    </lineage>
</organism>
<dbReference type="InterPro" id="IPR010466">
    <property type="entry name" value="DUF1058"/>
</dbReference>
<name>A0A843YLI5_9BURK</name>
<keyword evidence="4" id="KW-1185">Reference proteome</keyword>
<evidence type="ECO:0000313" key="3">
    <source>
        <dbReference type="EMBL" id="MQR00295.1"/>
    </source>
</evidence>
<feature type="chain" id="PRO_5032579042" evidence="1">
    <location>
        <begin position="26"/>
        <end position="151"/>
    </location>
</feature>
<reference evidence="3 4" key="1">
    <citation type="submission" date="2019-10" db="EMBL/GenBank/DDBJ databases">
        <title>Glaciimonas soli sp. nov., a psychrophilic bacterium isolated from the forest soil of a high elevation mountain in Taiwan.</title>
        <authorList>
            <person name="Wang L.-T."/>
            <person name="Shieh W.Y."/>
        </authorList>
    </citation>
    <scope>NUCLEOTIDE SEQUENCE [LARGE SCALE GENOMIC DNA]</scope>
    <source>
        <strain evidence="3 4">GS1</strain>
    </source>
</reference>
<dbReference type="Proteomes" id="UP000451565">
    <property type="component" value="Unassembled WGS sequence"/>
</dbReference>
<sequence length="151" mass="16368">MKFVRISAALALVLASMGLVGVAHALDYKTVGASPVILYDAPSEKGRRVFVAPRGMPVEVVLTYGEWTKVRDASGDLSWVQSKALDNRHNVQVRVSNAKIRSSPNDSASPVFTADKGVLLELVEPTTSGWYKVRHRDGQTGYVKAVDVWGG</sequence>
<keyword evidence="1" id="KW-0732">Signal</keyword>
<comment type="caution">
    <text evidence="3">The sequence shown here is derived from an EMBL/GenBank/DDBJ whole genome shotgun (WGS) entry which is preliminary data.</text>
</comment>
<dbReference type="OrthoDB" id="5297720at2"/>
<accession>A0A843YLI5</accession>
<dbReference type="Pfam" id="PF08239">
    <property type="entry name" value="SH3_3"/>
    <property type="match status" value="1"/>
</dbReference>
<evidence type="ECO:0000256" key="1">
    <source>
        <dbReference type="SAM" id="SignalP"/>
    </source>
</evidence>
<dbReference type="EMBL" id="WINI01000003">
    <property type="protein sequence ID" value="MQR00295.1"/>
    <property type="molecule type" value="Genomic_DNA"/>
</dbReference>